<gene>
    <name evidence="2" type="ORF">SAPINGB_P005377</name>
</gene>
<organism evidence="2 3">
    <name type="scientific">Magnusiomyces paraingens</name>
    <dbReference type="NCBI Taxonomy" id="2606893"/>
    <lineage>
        <taxon>Eukaryota</taxon>
        <taxon>Fungi</taxon>
        <taxon>Dikarya</taxon>
        <taxon>Ascomycota</taxon>
        <taxon>Saccharomycotina</taxon>
        <taxon>Dipodascomycetes</taxon>
        <taxon>Dipodascales</taxon>
        <taxon>Dipodascaceae</taxon>
        <taxon>Magnusiomyces</taxon>
    </lineage>
</organism>
<dbReference type="OrthoDB" id="2281860at2759"/>
<sequence>MADSPSLGPNENDPIKQAILEVEADVKKNQIVAKDAVKKSVKHLPNNCDVFGRSIDARINATKGMGKSPATTVKYTAVILAYFKWCRVTTEINSPYPEIITPRRTLLYMECVVGVADIRGRTNGFASFEGAAPALNHLYNLQKSKLLSYPDLKDPKEPPVIQWPERLRNSSIEDYLKGKREIQSRMESLNFADKARGTVSDVSIIFRQHDGYTIAELVKMSEHLMKSKSFNVLFAALGSHALMVRGDNMRGFELSDLVLQDLTDSDIGKKTSIYFVNRHSKKNRTGRVEYTGSLRHKNPFLCSHLALALNFFGRFHIGNSRSVEAPIDFSSSHFWYRIKLFRGTTPSRSYTPNHHESLISKLLKDCNIISKKITHIFRGSSF</sequence>
<feature type="domain" description="Ndc10" evidence="1">
    <location>
        <begin position="225"/>
        <end position="376"/>
    </location>
</feature>
<dbReference type="AlphaFoldDB" id="A0A5E8C1P9"/>
<evidence type="ECO:0000259" key="1">
    <source>
        <dbReference type="Pfam" id="PF16787"/>
    </source>
</evidence>
<reference evidence="2 3" key="1">
    <citation type="submission" date="2019-09" db="EMBL/GenBank/DDBJ databases">
        <authorList>
            <person name="Brejova B."/>
        </authorList>
    </citation>
    <scope>NUCLEOTIDE SEQUENCE [LARGE SCALE GENOMIC DNA]</scope>
</reference>
<accession>A0A5E8C1P9</accession>
<dbReference type="InterPro" id="IPR031872">
    <property type="entry name" value="NDC10_II"/>
</dbReference>
<evidence type="ECO:0000313" key="3">
    <source>
        <dbReference type="Proteomes" id="UP000398389"/>
    </source>
</evidence>
<dbReference type="GO" id="GO:0003677">
    <property type="term" value="F:DNA binding"/>
    <property type="evidence" value="ECO:0007669"/>
    <property type="project" value="InterPro"/>
</dbReference>
<dbReference type="Pfam" id="PF16787">
    <property type="entry name" value="NDC10_II"/>
    <property type="match status" value="1"/>
</dbReference>
<dbReference type="RefSeq" id="XP_031855982.1">
    <property type="nucleotide sequence ID" value="XM_032000091.1"/>
</dbReference>
<dbReference type="EMBL" id="CABVLU010000004">
    <property type="protein sequence ID" value="VVT56890.1"/>
    <property type="molecule type" value="Genomic_DNA"/>
</dbReference>
<name>A0A5E8C1P9_9ASCO</name>
<keyword evidence="3" id="KW-1185">Reference proteome</keyword>
<evidence type="ECO:0000313" key="2">
    <source>
        <dbReference type="EMBL" id="VVT56890.1"/>
    </source>
</evidence>
<protein>
    <recommendedName>
        <fullName evidence="1">Ndc10 domain-containing protein</fullName>
    </recommendedName>
</protein>
<dbReference type="Gene3D" id="1.10.443.20">
    <property type="entry name" value="Centromere DNA-binding protein complex CBF3 subunit, domain 2"/>
    <property type="match status" value="1"/>
</dbReference>
<dbReference type="InterPro" id="IPR038279">
    <property type="entry name" value="Ndc10_dom2_sf"/>
</dbReference>
<proteinExistence type="predicted"/>
<dbReference type="Proteomes" id="UP000398389">
    <property type="component" value="Unassembled WGS sequence"/>
</dbReference>
<dbReference type="GeneID" id="43584191"/>